<feature type="domain" description="TonB-dependent receptor-like beta-barrel" evidence="6">
    <location>
        <begin position="619"/>
        <end position="802"/>
    </location>
</feature>
<evidence type="ECO:0000259" key="6">
    <source>
        <dbReference type="Pfam" id="PF00593"/>
    </source>
</evidence>
<dbReference type="Proteomes" id="UP000239522">
    <property type="component" value="Unassembled WGS sequence"/>
</dbReference>
<dbReference type="InterPro" id="IPR036942">
    <property type="entry name" value="Beta-barrel_TonB_sf"/>
</dbReference>
<evidence type="ECO:0000313" key="8">
    <source>
        <dbReference type="EMBL" id="PQB03436.1"/>
    </source>
</evidence>
<proteinExistence type="inferred from homology"/>
<evidence type="ECO:0000256" key="5">
    <source>
        <dbReference type="SAM" id="SignalP"/>
    </source>
</evidence>
<dbReference type="SUPFAM" id="SSF56935">
    <property type="entry name" value="Porins"/>
    <property type="match status" value="1"/>
</dbReference>
<gene>
    <name evidence="8" type="ORF">BST83_16910</name>
</gene>
<organism evidence="8 9">
    <name type="scientific">Polaribacter filamentus</name>
    <dbReference type="NCBI Taxonomy" id="53483"/>
    <lineage>
        <taxon>Bacteria</taxon>
        <taxon>Pseudomonadati</taxon>
        <taxon>Bacteroidota</taxon>
        <taxon>Flavobacteriia</taxon>
        <taxon>Flavobacteriales</taxon>
        <taxon>Flavobacteriaceae</taxon>
    </lineage>
</organism>
<accession>A0A2S7KLD2</accession>
<feature type="domain" description="TonB-dependent receptor plug" evidence="7">
    <location>
        <begin position="223"/>
        <end position="291"/>
    </location>
</feature>
<dbReference type="EMBL" id="MQUA01000014">
    <property type="protein sequence ID" value="PQB03436.1"/>
    <property type="molecule type" value="Genomic_DNA"/>
</dbReference>
<evidence type="ECO:0000259" key="7">
    <source>
        <dbReference type="Pfam" id="PF07715"/>
    </source>
</evidence>
<dbReference type="Pfam" id="PF00593">
    <property type="entry name" value="TonB_dep_Rec_b-barrel"/>
    <property type="match status" value="1"/>
</dbReference>
<reference evidence="8 9" key="1">
    <citation type="submission" date="2016-11" db="EMBL/GenBank/DDBJ databases">
        <title>Trade-off between light-utilization and light-protection in marine flavobacteria.</title>
        <authorList>
            <person name="Kumagai Y."/>
        </authorList>
    </citation>
    <scope>NUCLEOTIDE SEQUENCE [LARGE SCALE GENOMIC DNA]</scope>
    <source>
        <strain evidence="8 9">ATCC 700397</strain>
    </source>
</reference>
<evidence type="ECO:0000256" key="1">
    <source>
        <dbReference type="ARBA" id="ARBA00004442"/>
    </source>
</evidence>
<dbReference type="InterPro" id="IPR000531">
    <property type="entry name" value="Beta-barrel_TonB"/>
</dbReference>
<protein>
    <recommendedName>
        <fullName evidence="10">TonB-dependent receptor plug domain-containing protein</fullName>
    </recommendedName>
</protein>
<dbReference type="Gene3D" id="2.170.130.10">
    <property type="entry name" value="TonB-dependent receptor, plug domain"/>
    <property type="match status" value="1"/>
</dbReference>
<keyword evidence="5" id="KW-0732">Signal</keyword>
<keyword evidence="4" id="KW-0798">TonB box</keyword>
<keyword evidence="9" id="KW-1185">Reference proteome</keyword>
<sequence length="843" mass="96105">MVHKTHLFIIIFLLMVSVAFTQNSSDKVTLSSLIPTLEKTYDIKFSYSDTDIKNIFIEQPKKKLLIEELLTFLNEKTFLQFKTLDNRYVTVSFLNKSISICGTILESESLIPFVLASVKVNGYNLGTTTNNEGIFYLKNVPVNAMLSISFISFKTKVIAAKELFSNSSCKQLFLEEETEQLSEITMPRFLTSGLQKSADGSVVLNTEKFGILPGLIEPDILQTIKILPGIESVNESISTINIRGGTNDQNLILWDGIKMYHAGHFFGLISAYNPYLTKKVAVTKNGTSSAFSDGVSSTINMETSNRITNTFSGGGGFNLLSADAFLQVPIKDNLEVHVSARRSFTDLINTPTYTNYFSRSFQDNSISSNSINNAESNFYFYDYSFKVLYDLNYKHAIRTNFIYIKNSLDYKEKYAFNNTIIEEDSDLKQENLGANITWNANWNAKFSTNLSAFFSDYKINSSDYNRDTDQFQTQLNNVLETEVKLNSTYEFTDDLHFKNGLVFNEIGITNTTTVNAPTFSKIVKNVLLKSAFYSEIEYQKKNTFARFGVRSNYFHKFQKLLIEPRINIRQKLNSEFSLKLEGEFKNQTTAQKIDFEDNFLGIEKRRWILSDDEKTPIIKSKQASFGLEYSKNKFYIDITGFYKKVNGITAANQGFYNNTQTFNSIGNYDVKGIEFLVNKQTEIMSTWVSYTYSKNNYTFDVFNPQTFSNSLDISHSLSAAFNYNVTENLKVSFGGVLRSGKPYSKPIEGNETIQNGNRTIVNYNNPNQERLANFFRIDLSGSYDFNFSEAVKSTIRIGFTNLTDKKNTIDSYYVVDNSNTNNVRRVDNFSLPFTPNLSFRVNF</sequence>
<dbReference type="InterPro" id="IPR037066">
    <property type="entry name" value="Plug_dom_sf"/>
</dbReference>
<dbReference type="Gene3D" id="2.40.170.20">
    <property type="entry name" value="TonB-dependent receptor, beta-barrel domain"/>
    <property type="match status" value="1"/>
</dbReference>
<comment type="subcellular location">
    <subcellularLocation>
        <location evidence="1 4">Cell outer membrane</location>
    </subcellularLocation>
</comment>
<dbReference type="InterPro" id="IPR012910">
    <property type="entry name" value="Plug_dom"/>
</dbReference>
<dbReference type="AlphaFoldDB" id="A0A2S7KLD2"/>
<dbReference type="OrthoDB" id="9803050at2"/>
<dbReference type="GO" id="GO:0009279">
    <property type="term" value="C:cell outer membrane"/>
    <property type="evidence" value="ECO:0007669"/>
    <property type="project" value="UniProtKB-SubCell"/>
</dbReference>
<dbReference type="InterPro" id="IPR008969">
    <property type="entry name" value="CarboxyPept-like_regulatory"/>
</dbReference>
<evidence type="ECO:0000313" key="9">
    <source>
        <dbReference type="Proteomes" id="UP000239522"/>
    </source>
</evidence>
<evidence type="ECO:0000256" key="3">
    <source>
        <dbReference type="ARBA" id="ARBA00023237"/>
    </source>
</evidence>
<comment type="caution">
    <text evidence="8">The sequence shown here is derived from an EMBL/GenBank/DDBJ whole genome shotgun (WGS) entry which is preliminary data.</text>
</comment>
<dbReference type="Pfam" id="PF13715">
    <property type="entry name" value="CarbopepD_reg_2"/>
    <property type="match status" value="1"/>
</dbReference>
<name>A0A2S7KLD2_9FLAO</name>
<evidence type="ECO:0008006" key="10">
    <source>
        <dbReference type="Google" id="ProtNLM"/>
    </source>
</evidence>
<comment type="similarity">
    <text evidence="4">Belongs to the TonB-dependent receptor family.</text>
</comment>
<evidence type="ECO:0000256" key="4">
    <source>
        <dbReference type="RuleBase" id="RU003357"/>
    </source>
</evidence>
<dbReference type="SUPFAM" id="SSF49464">
    <property type="entry name" value="Carboxypeptidase regulatory domain-like"/>
    <property type="match status" value="1"/>
</dbReference>
<feature type="chain" id="PRO_5015670681" description="TonB-dependent receptor plug domain-containing protein" evidence="5">
    <location>
        <begin position="22"/>
        <end position="843"/>
    </location>
</feature>
<feature type="signal peptide" evidence="5">
    <location>
        <begin position="1"/>
        <end position="21"/>
    </location>
</feature>
<evidence type="ECO:0000256" key="2">
    <source>
        <dbReference type="ARBA" id="ARBA00023136"/>
    </source>
</evidence>
<keyword evidence="2 4" id="KW-0472">Membrane</keyword>
<dbReference type="Pfam" id="PF07715">
    <property type="entry name" value="Plug"/>
    <property type="match status" value="1"/>
</dbReference>
<keyword evidence="3" id="KW-0998">Cell outer membrane</keyword>